<name>A0A495QIE0_9ACTN</name>
<dbReference type="EMBL" id="RBWU01000005">
    <property type="protein sequence ID" value="RKS71907.1"/>
    <property type="molecule type" value="Genomic_DNA"/>
</dbReference>
<evidence type="ECO:0000313" key="2">
    <source>
        <dbReference type="EMBL" id="RKS71907.1"/>
    </source>
</evidence>
<keyword evidence="3" id="KW-1185">Reference proteome</keyword>
<evidence type="ECO:0000313" key="3">
    <source>
        <dbReference type="Proteomes" id="UP000274601"/>
    </source>
</evidence>
<keyword evidence="1" id="KW-0732">Signal</keyword>
<sequence length="121" mass="12993">MRRLLARVSLVTAVAAASTMGPVSLASASTGATFHGCPERSLCGWSEPYFQGEMTTWEAGRGCFNTPFPIRSAANTWKGGIDVVLYLLPGKDCEGEYDTSVTRSESRPFLPIAALSVDSVW</sequence>
<protein>
    <recommendedName>
        <fullName evidence="4">Peptidase inhibitor family I36</fullName>
    </recommendedName>
</protein>
<proteinExistence type="predicted"/>
<dbReference type="Proteomes" id="UP000274601">
    <property type="component" value="Unassembled WGS sequence"/>
</dbReference>
<evidence type="ECO:0000256" key="1">
    <source>
        <dbReference type="SAM" id="SignalP"/>
    </source>
</evidence>
<accession>A0A495QIE0</accession>
<dbReference type="AlphaFoldDB" id="A0A495QIE0"/>
<reference evidence="2 3" key="1">
    <citation type="submission" date="2018-10" db="EMBL/GenBank/DDBJ databases">
        <title>Genomic Encyclopedia of Archaeal and Bacterial Type Strains, Phase II (KMG-II): from individual species to whole genera.</title>
        <authorList>
            <person name="Goeker M."/>
        </authorList>
    </citation>
    <scope>NUCLEOTIDE SEQUENCE [LARGE SCALE GENOMIC DNA]</scope>
    <source>
        <strain evidence="2 3">DSM 43383</strain>
    </source>
</reference>
<feature type="signal peptide" evidence="1">
    <location>
        <begin position="1"/>
        <end position="28"/>
    </location>
</feature>
<evidence type="ECO:0008006" key="4">
    <source>
        <dbReference type="Google" id="ProtNLM"/>
    </source>
</evidence>
<comment type="caution">
    <text evidence="2">The sequence shown here is derived from an EMBL/GenBank/DDBJ whole genome shotgun (WGS) entry which is preliminary data.</text>
</comment>
<feature type="chain" id="PRO_5019785377" description="Peptidase inhibitor family I36" evidence="1">
    <location>
        <begin position="29"/>
        <end position="121"/>
    </location>
</feature>
<organism evidence="2 3">
    <name type="scientific">Actinomadura pelletieri DSM 43383</name>
    <dbReference type="NCBI Taxonomy" id="1120940"/>
    <lineage>
        <taxon>Bacteria</taxon>
        <taxon>Bacillati</taxon>
        <taxon>Actinomycetota</taxon>
        <taxon>Actinomycetes</taxon>
        <taxon>Streptosporangiales</taxon>
        <taxon>Thermomonosporaceae</taxon>
        <taxon>Actinomadura</taxon>
    </lineage>
</organism>
<gene>
    <name evidence="2" type="ORF">BZB76_4718</name>
</gene>